<dbReference type="Proteomes" id="UP001152561">
    <property type="component" value="Unassembled WGS sequence"/>
</dbReference>
<dbReference type="InterPro" id="IPR002213">
    <property type="entry name" value="UDP_glucos_trans"/>
</dbReference>
<dbReference type="OrthoDB" id="5835829at2759"/>
<evidence type="ECO:0000256" key="1">
    <source>
        <dbReference type="ARBA" id="ARBA00009995"/>
    </source>
</evidence>
<reference evidence="7" key="1">
    <citation type="journal article" date="2023" name="Proc. Natl. Acad. Sci. U.S.A.">
        <title>Genomic and structural basis for evolution of tropane alkaloid biosynthesis.</title>
        <authorList>
            <person name="Wanga Y.-J."/>
            <person name="Taina T."/>
            <person name="Yua J.-Y."/>
            <person name="Lia J."/>
            <person name="Xua B."/>
            <person name="Chenc J."/>
            <person name="D'Auriad J.C."/>
            <person name="Huanga J.-P."/>
            <person name="Huanga S.-X."/>
        </authorList>
    </citation>
    <scope>NUCLEOTIDE SEQUENCE [LARGE SCALE GENOMIC DNA]</scope>
    <source>
        <strain evidence="7">cv. KIB-2019</strain>
    </source>
</reference>
<sequence>MATQLVHQLHFIIFPLMAPGHMIPMIDIAKLLANRGVITTIITTPVNANRFSSTINRATQTGQKIQMLTVNFPSKEVGLPEGCENLDMLPSLDMASRFFAAISMLKQQVESLLEGLNPKPSCIISDMGLPWTTQIARKNSIPRIVFHGTCCFSLLCSYKILSSGVTENLTSDSEYFVVPDLPDRIELTKAQVSGSAKSSSSSVSSAVLKEVTEQIRSAEESSYGVIVNSFEELEPIYEKEYRKAKGKKVWCVGPVSMCNKENEDLVTRGNKTAIANQDCLKWLDNKEPRSVVYASLGSLSRLTVLQMVELGLGLEESNRPFVWVLGGGDKLDDLEKWILENGFEERNKERGLLIRGWAPQVLILSHPAIIGVLTHCGWNSTLEGISAGLPMVTWPLFAEQFCNEKLVVQVLKIGISLGVKVPVKWGDEENVGVLVKKDDVKNALDKLMDEGEEGQVRRIKAKELGELAKRAFEEGGSSYVKLTSLIEDIIEQQNHTKNNEDNCE</sequence>
<evidence type="ECO:0000313" key="6">
    <source>
        <dbReference type="EMBL" id="KAJ8534006.1"/>
    </source>
</evidence>
<dbReference type="EC" id="2.4.1.-" evidence="5"/>
<dbReference type="Pfam" id="PF00201">
    <property type="entry name" value="UDPGT"/>
    <property type="match status" value="1"/>
</dbReference>
<dbReference type="Gene3D" id="3.40.50.2000">
    <property type="entry name" value="Glycogen Phosphorylase B"/>
    <property type="match status" value="2"/>
</dbReference>
<evidence type="ECO:0000256" key="5">
    <source>
        <dbReference type="RuleBase" id="RU362057"/>
    </source>
</evidence>
<dbReference type="PANTHER" id="PTHR48047">
    <property type="entry name" value="GLYCOSYLTRANSFERASE"/>
    <property type="match status" value="1"/>
</dbReference>
<keyword evidence="2 4" id="KW-0328">Glycosyltransferase</keyword>
<gene>
    <name evidence="6" type="ORF">K7X08_007330</name>
</gene>
<evidence type="ECO:0000256" key="4">
    <source>
        <dbReference type="RuleBase" id="RU003718"/>
    </source>
</evidence>
<keyword evidence="3 4" id="KW-0808">Transferase</keyword>
<evidence type="ECO:0000256" key="3">
    <source>
        <dbReference type="ARBA" id="ARBA00022679"/>
    </source>
</evidence>
<dbReference type="CDD" id="cd03784">
    <property type="entry name" value="GT1_Gtf-like"/>
    <property type="match status" value="1"/>
</dbReference>
<dbReference type="InterPro" id="IPR035595">
    <property type="entry name" value="UDP_glycos_trans_CS"/>
</dbReference>
<evidence type="ECO:0000313" key="7">
    <source>
        <dbReference type="Proteomes" id="UP001152561"/>
    </source>
</evidence>
<organism evidence="6 7">
    <name type="scientific">Anisodus acutangulus</name>
    <dbReference type="NCBI Taxonomy" id="402998"/>
    <lineage>
        <taxon>Eukaryota</taxon>
        <taxon>Viridiplantae</taxon>
        <taxon>Streptophyta</taxon>
        <taxon>Embryophyta</taxon>
        <taxon>Tracheophyta</taxon>
        <taxon>Spermatophyta</taxon>
        <taxon>Magnoliopsida</taxon>
        <taxon>eudicotyledons</taxon>
        <taxon>Gunneridae</taxon>
        <taxon>Pentapetalae</taxon>
        <taxon>asterids</taxon>
        <taxon>lamiids</taxon>
        <taxon>Solanales</taxon>
        <taxon>Solanaceae</taxon>
        <taxon>Solanoideae</taxon>
        <taxon>Hyoscyameae</taxon>
        <taxon>Anisodus</taxon>
    </lineage>
</organism>
<protein>
    <recommendedName>
        <fullName evidence="5">Glycosyltransferase</fullName>
        <ecNumber evidence="5">2.4.1.-</ecNumber>
    </recommendedName>
</protein>
<dbReference type="GO" id="GO:0035251">
    <property type="term" value="F:UDP-glucosyltransferase activity"/>
    <property type="evidence" value="ECO:0007669"/>
    <property type="project" value="TreeGrafter"/>
</dbReference>
<name>A0A9Q1LGD3_9SOLA</name>
<accession>A0A9Q1LGD3</accession>
<proteinExistence type="inferred from homology"/>
<keyword evidence="7" id="KW-1185">Reference proteome</keyword>
<dbReference type="FunFam" id="3.40.50.2000:FF:000071">
    <property type="entry name" value="Glycosyltransferase"/>
    <property type="match status" value="1"/>
</dbReference>
<evidence type="ECO:0000256" key="2">
    <source>
        <dbReference type="ARBA" id="ARBA00022676"/>
    </source>
</evidence>
<dbReference type="EMBL" id="JAJAGQ010000019">
    <property type="protein sequence ID" value="KAJ8534006.1"/>
    <property type="molecule type" value="Genomic_DNA"/>
</dbReference>
<dbReference type="AlphaFoldDB" id="A0A9Q1LGD3"/>
<dbReference type="PANTHER" id="PTHR48047:SF217">
    <property type="entry name" value="GLYCOSYLTRANSFERASE"/>
    <property type="match status" value="1"/>
</dbReference>
<comment type="similarity">
    <text evidence="1 4">Belongs to the UDP-glycosyltransferase family.</text>
</comment>
<comment type="caution">
    <text evidence="6">The sequence shown here is derived from an EMBL/GenBank/DDBJ whole genome shotgun (WGS) entry which is preliminary data.</text>
</comment>
<dbReference type="SUPFAM" id="SSF53756">
    <property type="entry name" value="UDP-Glycosyltransferase/glycogen phosphorylase"/>
    <property type="match status" value="1"/>
</dbReference>
<dbReference type="FunFam" id="3.40.50.2000:FF:000047">
    <property type="entry name" value="Glycosyltransferase"/>
    <property type="match status" value="1"/>
</dbReference>
<dbReference type="PROSITE" id="PS00375">
    <property type="entry name" value="UDPGT"/>
    <property type="match status" value="1"/>
</dbReference>